<sequence length="104" mass="11976">MYAYIDRKKKFPVTTLLRAIVLLERDSVIEEADIDTIVDAGAKSVILHKENVNIADFAIIYNTLQKDNSNSEKEAVEQIYRQLRNTEAPDEETARDIIQKLFFS</sequence>
<comment type="caution">
    <text evidence="1">The sequence shown here is derived from an EMBL/GenBank/DDBJ whole genome shotgun (WGS) entry which is preliminary data.</text>
</comment>
<evidence type="ECO:0000313" key="1">
    <source>
        <dbReference type="EMBL" id="GFD26604.1"/>
    </source>
</evidence>
<reference evidence="1" key="1">
    <citation type="journal article" date="2019" name="Sci. Rep.">
        <title>Draft genome of Tanacetum cinerariifolium, the natural source of mosquito coil.</title>
        <authorList>
            <person name="Yamashiro T."/>
            <person name="Shiraishi A."/>
            <person name="Satake H."/>
            <person name="Nakayama K."/>
        </authorList>
    </citation>
    <scope>NUCLEOTIDE SEQUENCE</scope>
</reference>
<dbReference type="EMBL" id="BKCJ011370140">
    <property type="protein sequence ID" value="GFD26604.1"/>
    <property type="molecule type" value="Genomic_DNA"/>
</dbReference>
<dbReference type="SUPFAM" id="SSF64484">
    <property type="entry name" value="beta and beta-prime subunits of DNA dependent RNA-polymerase"/>
    <property type="match status" value="1"/>
</dbReference>
<dbReference type="Gene3D" id="3.90.1110.10">
    <property type="entry name" value="RNA polymerase Rpb2, domain 2"/>
    <property type="match status" value="1"/>
</dbReference>
<dbReference type="GO" id="GO:0003899">
    <property type="term" value="F:DNA-directed RNA polymerase activity"/>
    <property type="evidence" value="ECO:0007669"/>
    <property type="project" value="InterPro"/>
</dbReference>
<feature type="non-terminal residue" evidence="1">
    <location>
        <position position="104"/>
    </location>
</feature>
<name>A0A699V2Y9_TANCI</name>
<accession>A0A699V2Y9</accession>
<protein>
    <submittedName>
        <fullName evidence="1">Uncharacterized protein</fullName>
    </submittedName>
</protein>
<dbReference type="AlphaFoldDB" id="A0A699V2Y9"/>
<proteinExistence type="predicted"/>
<dbReference type="InterPro" id="IPR037034">
    <property type="entry name" value="RNA_pol_Rpb2_2_sf"/>
</dbReference>
<dbReference type="GO" id="GO:0003677">
    <property type="term" value="F:DNA binding"/>
    <property type="evidence" value="ECO:0007669"/>
    <property type="project" value="InterPro"/>
</dbReference>
<gene>
    <name evidence="1" type="ORF">Tci_898573</name>
</gene>
<dbReference type="GO" id="GO:0006351">
    <property type="term" value="P:DNA-templated transcription"/>
    <property type="evidence" value="ECO:0007669"/>
    <property type="project" value="InterPro"/>
</dbReference>
<organism evidence="1">
    <name type="scientific">Tanacetum cinerariifolium</name>
    <name type="common">Dalmatian daisy</name>
    <name type="synonym">Chrysanthemum cinerariifolium</name>
    <dbReference type="NCBI Taxonomy" id="118510"/>
    <lineage>
        <taxon>Eukaryota</taxon>
        <taxon>Viridiplantae</taxon>
        <taxon>Streptophyta</taxon>
        <taxon>Embryophyta</taxon>
        <taxon>Tracheophyta</taxon>
        <taxon>Spermatophyta</taxon>
        <taxon>Magnoliopsida</taxon>
        <taxon>eudicotyledons</taxon>
        <taxon>Gunneridae</taxon>
        <taxon>Pentapetalae</taxon>
        <taxon>asterids</taxon>
        <taxon>campanulids</taxon>
        <taxon>Asterales</taxon>
        <taxon>Asteraceae</taxon>
        <taxon>Asteroideae</taxon>
        <taxon>Anthemideae</taxon>
        <taxon>Anthemidinae</taxon>
        <taxon>Tanacetum</taxon>
    </lineage>
</organism>